<name>A0A0D3ABB0_BRAOL</name>
<dbReference type="AlphaFoldDB" id="A0A0D3ABB0"/>
<dbReference type="PANTHER" id="PTHR48449">
    <property type="entry name" value="DUF1985 DOMAIN-CONTAINING PROTEIN"/>
    <property type="match status" value="1"/>
</dbReference>
<feature type="region of interest" description="Disordered" evidence="1">
    <location>
        <begin position="148"/>
        <end position="167"/>
    </location>
</feature>
<evidence type="ECO:0000313" key="2">
    <source>
        <dbReference type="EnsemblPlants" id="Bo1g102230.1"/>
    </source>
</evidence>
<reference evidence="2 3" key="1">
    <citation type="journal article" date="2014" name="Genome Biol.">
        <title>Transcriptome and methylome profiling reveals relics of genome dominance in the mesopolyploid Brassica oleracea.</title>
        <authorList>
            <person name="Parkin I.A."/>
            <person name="Koh C."/>
            <person name="Tang H."/>
            <person name="Robinson S.J."/>
            <person name="Kagale S."/>
            <person name="Clarke W.E."/>
            <person name="Town C.D."/>
            <person name="Nixon J."/>
            <person name="Krishnakumar V."/>
            <person name="Bidwell S.L."/>
            <person name="Denoeud F."/>
            <person name="Belcram H."/>
            <person name="Links M.G."/>
            <person name="Just J."/>
            <person name="Clarke C."/>
            <person name="Bender T."/>
            <person name="Huebert T."/>
            <person name="Mason A.S."/>
            <person name="Pires J.C."/>
            <person name="Barker G."/>
            <person name="Moore J."/>
            <person name="Walley P.G."/>
            <person name="Manoli S."/>
            <person name="Batley J."/>
            <person name="Edwards D."/>
            <person name="Nelson M.N."/>
            <person name="Wang X."/>
            <person name="Paterson A.H."/>
            <person name="King G."/>
            <person name="Bancroft I."/>
            <person name="Chalhoub B."/>
            <person name="Sharpe A.G."/>
        </authorList>
    </citation>
    <scope>NUCLEOTIDE SEQUENCE</scope>
    <source>
        <strain evidence="2 3">cv. TO1000</strain>
    </source>
</reference>
<reference evidence="2" key="2">
    <citation type="submission" date="2015-03" db="UniProtKB">
        <authorList>
            <consortium name="EnsemblPlants"/>
        </authorList>
    </citation>
    <scope>IDENTIFICATION</scope>
</reference>
<dbReference type="EnsemblPlants" id="Bo1g102230.1">
    <property type="protein sequence ID" value="Bo1g102230.1"/>
    <property type="gene ID" value="Bo1g102230"/>
</dbReference>
<evidence type="ECO:0000256" key="1">
    <source>
        <dbReference type="SAM" id="MobiDB-lite"/>
    </source>
</evidence>
<evidence type="ECO:0000313" key="3">
    <source>
        <dbReference type="Proteomes" id="UP000032141"/>
    </source>
</evidence>
<sequence length="483" mass="53870">MLVLKLKQETFHLTGFPLALQLLAFRAIPMLQSKIHAPSNEQTIMDLTDPNLPNHPSIELDSVLLVEDNPTLLVTPLIPVLRGPQPGWGLWSNEKTYDNLTYMEQLIANNHRFSKTMWPGGDCWEPVFTFTPTPEEPVHKKHTVLRKRKESKLKPHKVAKEKAVDTEQRRFTRLQAASTPTPVAELGASNVRLKEKLNRKRKRSRAGSLFPQFVAKHRRRSAPQIPQNIDLPEHDQHASPNSKRRKINQMVAFWVLNLLFSVNTGPNIIILDEVISTISSVPTTTPRTTTLLTTTTLINLFLTTTPLTNTPMTTTLLTTTPLINTLQTRTPPTTALLTTTLLTTTLQTPTHPTTVLLTTTPLTTTLLPTTHLNSPNHKPLNHEPEYPTSPYHNSTEPTISLAHRSPNHHSSYHVSPANNSGVPRSRTFTLSGPVFNTPISPTHRPPPHTALSPQGSPSRHFAPIATLPQFDSTPLKKLTSQSS</sequence>
<dbReference type="PANTHER" id="PTHR48449:SF1">
    <property type="entry name" value="DUF1985 DOMAIN-CONTAINING PROTEIN"/>
    <property type="match status" value="1"/>
</dbReference>
<feature type="compositionally biased region" description="Basic residues" evidence="1">
    <location>
        <begin position="148"/>
        <end position="157"/>
    </location>
</feature>
<feature type="compositionally biased region" description="Basic and acidic residues" evidence="1">
    <location>
        <begin position="158"/>
        <end position="167"/>
    </location>
</feature>
<keyword evidence="3" id="KW-1185">Reference proteome</keyword>
<feature type="region of interest" description="Disordered" evidence="1">
    <location>
        <begin position="370"/>
        <end position="483"/>
    </location>
</feature>
<accession>A0A0D3ABB0</accession>
<feature type="compositionally biased region" description="Polar residues" evidence="1">
    <location>
        <begin position="412"/>
        <end position="430"/>
    </location>
</feature>
<proteinExistence type="predicted"/>
<dbReference type="Proteomes" id="UP000032141">
    <property type="component" value="Chromosome C1"/>
</dbReference>
<feature type="region of interest" description="Disordered" evidence="1">
    <location>
        <begin position="215"/>
        <end position="243"/>
    </location>
</feature>
<organism evidence="2 3">
    <name type="scientific">Brassica oleracea var. oleracea</name>
    <dbReference type="NCBI Taxonomy" id="109376"/>
    <lineage>
        <taxon>Eukaryota</taxon>
        <taxon>Viridiplantae</taxon>
        <taxon>Streptophyta</taxon>
        <taxon>Embryophyta</taxon>
        <taxon>Tracheophyta</taxon>
        <taxon>Spermatophyta</taxon>
        <taxon>Magnoliopsida</taxon>
        <taxon>eudicotyledons</taxon>
        <taxon>Gunneridae</taxon>
        <taxon>Pentapetalae</taxon>
        <taxon>rosids</taxon>
        <taxon>malvids</taxon>
        <taxon>Brassicales</taxon>
        <taxon>Brassicaceae</taxon>
        <taxon>Brassiceae</taxon>
        <taxon>Brassica</taxon>
    </lineage>
</organism>
<protein>
    <submittedName>
        <fullName evidence="2">Uncharacterized protein</fullName>
    </submittedName>
</protein>
<dbReference type="Gramene" id="Bo1g102230.1">
    <property type="protein sequence ID" value="Bo1g102230.1"/>
    <property type="gene ID" value="Bo1g102230"/>
</dbReference>
<dbReference type="HOGENOM" id="CLU_565460_0_0_1"/>